<dbReference type="KEGG" id="cmaq:H0S70_01320"/>
<dbReference type="InterPro" id="IPR003615">
    <property type="entry name" value="HNH_nuc"/>
</dbReference>
<evidence type="ECO:0000313" key="2">
    <source>
        <dbReference type="EMBL" id="QNS41661.1"/>
    </source>
</evidence>
<name>A0A7H1DXF3_9FLAO</name>
<dbReference type="CDD" id="cd00085">
    <property type="entry name" value="HNHc"/>
    <property type="match status" value="1"/>
</dbReference>
<accession>A0A7H1DXF3</accession>
<dbReference type="GO" id="GO:0004519">
    <property type="term" value="F:endonuclease activity"/>
    <property type="evidence" value="ECO:0007669"/>
    <property type="project" value="UniProtKB-KW"/>
</dbReference>
<sequence length="199" mass="23967">MFRDFTPKRQNITRKVSDYKNHRSDLKNDFKERCGYCNDIYVWRFASFEIDHFIPRKKDKKTFLTIKSETDYSNLVYACKSCNNSKSNKWPTNDENLHNENDIGFIDPCDDNYNLQFDRLNNGQIKAITPLGNWMFKELKLYKPQHEFIWNLEELDKIIEESEIILKSTTEETLSNDLKDIILDFYRKYRQYTKLLGNL</sequence>
<gene>
    <name evidence="2" type="ORF">H0S70_01320</name>
</gene>
<dbReference type="Proteomes" id="UP000516438">
    <property type="component" value="Chromosome"/>
</dbReference>
<dbReference type="Pfam" id="PF01844">
    <property type="entry name" value="HNH"/>
    <property type="match status" value="1"/>
</dbReference>
<dbReference type="GO" id="GO:0008270">
    <property type="term" value="F:zinc ion binding"/>
    <property type="evidence" value="ECO:0007669"/>
    <property type="project" value="InterPro"/>
</dbReference>
<dbReference type="RefSeq" id="WP_188321417.1">
    <property type="nucleotide sequence ID" value="NZ_CP060203.1"/>
</dbReference>
<keyword evidence="2" id="KW-0378">Hydrolase</keyword>
<dbReference type="AlphaFoldDB" id="A0A7H1DXF3"/>
<keyword evidence="3" id="KW-1185">Reference proteome</keyword>
<feature type="domain" description="HNH nuclease" evidence="1">
    <location>
        <begin position="21"/>
        <end position="84"/>
    </location>
</feature>
<organism evidence="2 3">
    <name type="scientific">Chryseobacterium manosquense</name>
    <dbReference type="NCBI Taxonomy" id="2754694"/>
    <lineage>
        <taxon>Bacteria</taxon>
        <taxon>Pseudomonadati</taxon>
        <taxon>Bacteroidota</taxon>
        <taxon>Flavobacteriia</taxon>
        <taxon>Flavobacteriales</taxon>
        <taxon>Weeksellaceae</taxon>
        <taxon>Chryseobacterium group</taxon>
        <taxon>Chryseobacterium</taxon>
    </lineage>
</organism>
<dbReference type="GO" id="GO:0003676">
    <property type="term" value="F:nucleic acid binding"/>
    <property type="evidence" value="ECO:0007669"/>
    <property type="project" value="InterPro"/>
</dbReference>
<proteinExistence type="predicted"/>
<dbReference type="SMART" id="SM00507">
    <property type="entry name" value="HNHc"/>
    <property type="match status" value="1"/>
</dbReference>
<dbReference type="EMBL" id="CP060203">
    <property type="protein sequence ID" value="QNS41661.1"/>
    <property type="molecule type" value="Genomic_DNA"/>
</dbReference>
<keyword evidence="2" id="KW-0540">Nuclease</keyword>
<evidence type="ECO:0000259" key="1">
    <source>
        <dbReference type="SMART" id="SM00507"/>
    </source>
</evidence>
<evidence type="ECO:0000313" key="3">
    <source>
        <dbReference type="Proteomes" id="UP000516438"/>
    </source>
</evidence>
<protein>
    <submittedName>
        <fullName evidence="2">HNH endonuclease</fullName>
    </submittedName>
</protein>
<keyword evidence="2" id="KW-0255">Endonuclease</keyword>
<dbReference type="InterPro" id="IPR002711">
    <property type="entry name" value="HNH"/>
</dbReference>
<dbReference type="Gene3D" id="1.10.30.50">
    <property type="match status" value="1"/>
</dbReference>
<reference evidence="2 3" key="1">
    <citation type="submission" date="2020-07" db="EMBL/GenBank/DDBJ databases">
        <title>Complete genome and description of Chryseobacterium manosquense strain Marseille-Q2069 sp. nov.</title>
        <authorList>
            <person name="Boxberger M."/>
        </authorList>
    </citation>
    <scope>NUCLEOTIDE SEQUENCE [LARGE SCALE GENOMIC DNA]</scope>
    <source>
        <strain evidence="2 3">Marseille-Q2069</strain>
    </source>
</reference>